<dbReference type="Gene3D" id="3.40.50.1010">
    <property type="entry name" value="5'-nuclease"/>
    <property type="match status" value="1"/>
</dbReference>
<feature type="domain" description="PIN" evidence="1">
    <location>
        <begin position="2"/>
        <end position="127"/>
    </location>
</feature>
<protein>
    <submittedName>
        <fullName evidence="2">PilT protein domain protein</fullName>
    </submittedName>
</protein>
<dbReference type="InterPro" id="IPR029060">
    <property type="entry name" value="PIN-like_dom_sf"/>
</dbReference>
<accession>A0A0G1XKP5</accession>
<dbReference type="PANTHER" id="PTHR38826:SF5">
    <property type="entry name" value="RIBONUCLEASE VAPC13"/>
    <property type="match status" value="1"/>
</dbReference>
<name>A0A0G1XKP5_9BACT</name>
<dbReference type="SUPFAM" id="SSF88723">
    <property type="entry name" value="PIN domain-like"/>
    <property type="match status" value="1"/>
</dbReference>
<proteinExistence type="predicted"/>
<dbReference type="Pfam" id="PF01850">
    <property type="entry name" value="PIN"/>
    <property type="match status" value="1"/>
</dbReference>
<dbReference type="AlphaFoldDB" id="A0A0G1XKP5"/>
<reference evidence="2 3" key="1">
    <citation type="journal article" date="2015" name="Nature">
        <title>rRNA introns, odd ribosomes, and small enigmatic genomes across a large radiation of phyla.</title>
        <authorList>
            <person name="Brown C.T."/>
            <person name="Hug L.A."/>
            <person name="Thomas B.C."/>
            <person name="Sharon I."/>
            <person name="Castelle C.J."/>
            <person name="Singh A."/>
            <person name="Wilkins M.J."/>
            <person name="Williams K.H."/>
            <person name="Banfield J.F."/>
        </authorList>
    </citation>
    <scope>NUCLEOTIDE SEQUENCE [LARGE SCALE GENOMIC DNA]</scope>
</reference>
<gene>
    <name evidence="2" type="ORF">UY76_C0057G0003</name>
</gene>
<evidence type="ECO:0000259" key="1">
    <source>
        <dbReference type="Pfam" id="PF01850"/>
    </source>
</evidence>
<dbReference type="InterPro" id="IPR052106">
    <property type="entry name" value="PINc/VapC_TA"/>
</dbReference>
<sequence>MIFVDTNYFLRFLLADQEVQHHTAKMLFKKAATGEVDLFTSLIVFFEVYWVLASFYKKEKAELVEKLEGLLSMTFIDYQDHDVLVSAVRVFKETPLDLEDAYNLVYASANGASELKTFDQQLQKVYKKTSE</sequence>
<organism evidence="2 3">
    <name type="scientific">Candidatus Uhrbacteria bacterium GW2011_GWA2_52_8d</name>
    <dbReference type="NCBI Taxonomy" id="1618979"/>
    <lineage>
        <taxon>Bacteria</taxon>
        <taxon>Candidatus Uhriibacteriota</taxon>
    </lineage>
</organism>
<dbReference type="EMBL" id="LCRH01000057">
    <property type="protein sequence ID" value="KKW31486.1"/>
    <property type="molecule type" value="Genomic_DNA"/>
</dbReference>
<dbReference type="Proteomes" id="UP000034054">
    <property type="component" value="Unassembled WGS sequence"/>
</dbReference>
<comment type="caution">
    <text evidence="2">The sequence shown here is derived from an EMBL/GenBank/DDBJ whole genome shotgun (WGS) entry which is preliminary data.</text>
</comment>
<dbReference type="InterPro" id="IPR002716">
    <property type="entry name" value="PIN_dom"/>
</dbReference>
<evidence type="ECO:0000313" key="2">
    <source>
        <dbReference type="EMBL" id="KKW31486.1"/>
    </source>
</evidence>
<evidence type="ECO:0000313" key="3">
    <source>
        <dbReference type="Proteomes" id="UP000034054"/>
    </source>
</evidence>
<dbReference type="PANTHER" id="PTHR38826">
    <property type="entry name" value="RIBONUCLEASE VAPC13"/>
    <property type="match status" value="1"/>
</dbReference>